<evidence type="ECO:0000256" key="4">
    <source>
        <dbReference type="ARBA" id="ARBA00023125"/>
    </source>
</evidence>
<keyword evidence="4" id="KW-0238">DNA-binding</keyword>
<dbReference type="GO" id="GO:0003725">
    <property type="term" value="F:double-stranded RNA binding"/>
    <property type="evidence" value="ECO:0007669"/>
    <property type="project" value="TreeGrafter"/>
</dbReference>
<name>A0A1B0FMD2_GLOMM</name>
<dbReference type="PhylomeDB" id="A0A1B0FMD2"/>
<dbReference type="Gene3D" id="3.30.428.10">
    <property type="entry name" value="HIT-like"/>
    <property type="match status" value="1"/>
</dbReference>
<dbReference type="InterPro" id="IPR036265">
    <property type="entry name" value="HIT-like_sf"/>
</dbReference>
<evidence type="ECO:0000313" key="9">
    <source>
        <dbReference type="Proteomes" id="UP000092444"/>
    </source>
</evidence>
<dbReference type="InterPro" id="IPR032566">
    <property type="entry name" value="Znf-C2HE"/>
</dbReference>
<keyword evidence="2" id="KW-0479">Metal-binding</keyword>
<comment type="subcellular location">
    <subcellularLocation>
        <location evidence="1">Nucleus</location>
    </subcellularLocation>
</comment>
<organism evidence="8 9">
    <name type="scientific">Glossina morsitans morsitans</name>
    <name type="common">Savannah tsetse fly</name>
    <dbReference type="NCBI Taxonomy" id="37546"/>
    <lineage>
        <taxon>Eukaryota</taxon>
        <taxon>Metazoa</taxon>
        <taxon>Ecdysozoa</taxon>
        <taxon>Arthropoda</taxon>
        <taxon>Hexapoda</taxon>
        <taxon>Insecta</taxon>
        <taxon>Pterygota</taxon>
        <taxon>Neoptera</taxon>
        <taxon>Endopterygota</taxon>
        <taxon>Diptera</taxon>
        <taxon>Brachycera</taxon>
        <taxon>Muscomorpha</taxon>
        <taxon>Hippoboscoidea</taxon>
        <taxon>Glossinidae</taxon>
        <taxon>Glossina</taxon>
    </lineage>
</organism>
<dbReference type="Pfam" id="PF11969">
    <property type="entry name" value="DcpS_C"/>
    <property type="match status" value="1"/>
</dbReference>
<protein>
    <recommendedName>
        <fullName evidence="7">HIT domain-containing protein</fullName>
    </recommendedName>
</protein>
<evidence type="ECO:0000256" key="6">
    <source>
        <dbReference type="PROSITE-ProRule" id="PRU00464"/>
    </source>
</evidence>
<keyword evidence="9" id="KW-1185">Reference proteome</keyword>
<comment type="caution">
    <text evidence="6">Lacks conserved residue(s) required for the propagation of feature annotation.</text>
</comment>
<dbReference type="STRING" id="37546.A0A1B0FMD2"/>
<accession>A0A1B0FMD2</accession>
<sequence length="200" mass="22959">MSNWSSGLINTLKDPSKHIIASNLAVVIKDLYPKAKHHYLVLPLADIPTIFQLTADHLSLMEELYLLALNIIEVKQEDLNNFQIGFHNPPSMQRLHMHVISRDFVSGCLKTKNIGIVIILDFFCPMKVDKFHLIVNMLGCCLYAHFFSEVCQQLKINGKIKPLTKVELQELTKEDLQCNQCSFKPRNMPLLKEHLNSHLK</sequence>
<keyword evidence="5" id="KW-0539">Nucleus</keyword>
<dbReference type="PANTHER" id="PTHR12486">
    <property type="entry name" value="APRATAXIN-RELATED"/>
    <property type="match status" value="1"/>
</dbReference>
<evidence type="ECO:0000256" key="5">
    <source>
        <dbReference type="ARBA" id="ARBA00023242"/>
    </source>
</evidence>
<evidence type="ECO:0000313" key="8">
    <source>
        <dbReference type="EnsemblMetazoa" id="GMOY005003-PA"/>
    </source>
</evidence>
<dbReference type="GO" id="GO:0005634">
    <property type="term" value="C:nucleus"/>
    <property type="evidence" value="ECO:0007669"/>
    <property type="project" value="UniProtKB-SubCell"/>
</dbReference>
<evidence type="ECO:0000256" key="1">
    <source>
        <dbReference type="ARBA" id="ARBA00004123"/>
    </source>
</evidence>
<dbReference type="InterPro" id="IPR011146">
    <property type="entry name" value="HIT-like"/>
</dbReference>
<dbReference type="PROSITE" id="PS51084">
    <property type="entry name" value="HIT_2"/>
    <property type="match status" value="1"/>
</dbReference>
<dbReference type="VEuPathDB" id="VectorBase:GMOY005003"/>
<dbReference type="SUPFAM" id="SSF54197">
    <property type="entry name" value="HIT-like"/>
    <property type="match status" value="1"/>
</dbReference>
<dbReference type="Pfam" id="PF16278">
    <property type="entry name" value="zf-C2HE"/>
    <property type="match status" value="1"/>
</dbReference>
<dbReference type="GO" id="GO:0000012">
    <property type="term" value="P:single strand break repair"/>
    <property type="evidence" value="ECO:0007669"/>
    <property type="project" value="TreeGrafter"/>
</dbReference>
<dbReference type="GO" id="GO:0046872">
    <property type="term" value="F:metal ion binding"/>
    <property type="evidence" value="ECO:0007669"/>
    <property type="project" value="UniProtKB-KW"/>
</dbReference>
<dbReference type="AlphaFoldDB" id="A0A1B0FMD2"/>
<proteinExistence type="predicted"/>
<keyword evidence="3" id="KW-0862">Zinc</keyword>
<feature type="domain" description="HIT" evidence="7">
    <location>
        <begin position="5"/>
        <end position="111"/>
    </location>
</feature>
<evidence type="ECO:0000256" key="2">
    <source>
        <dbReference type="ARBA" id="ARBA00022723"/>
    </source>
</evidence>
<reference evidence="8" key="1">
    <citation type="submission" date="2020-05" db="UniProtKB">
        <authorList>
            <consortium name="EnsemblMetazoa"/>
        </authorList>
    </citation>
    <scope>IDENTIFICATION</scope>
    <source>
        <strain evidence="8">Yale</strain>
    </source>
</reference>
<dbReference type="EMBL" id="CCAG010013603">
    <property type="status" value="NOT_ANNOTATED_CDS"/>
    <property type="molecule type" value="Genomic_DNA"/>
</dbReference>
<dbReference type="PANTHER" id="PTHR12486:SF4">
    <property type="entry name" value="APRATAXIN"/>
    <property type="match status" value="1"/>
</dbReference>
<dbReference type="GO" id="GO:1990165">
    <property type="term" value="F:single-strand break-containing DNA binding"/>
    <property type="evidence" value="ECO:0007669"/>
    <property type="project" value="TreeGrafter"/>
</dbReference>
<dbReference type="GO" id="GO:0003697">
    <property type="term" value="F:single-stranded DNA binding"/>
    <property type="evidence" value="ECO:0007669"/>
    <property type="project" value="TreeGrafter"/>
</dbReference>
<dbReference type="EnsemblMetazoa" id="GMOY005003-RA">
    <property type="protein sequence ID" value="GMOY005003-PA"/>
    <property type="gene ID" value="GMOY005003"/>
</dbReference>
<dbReference type="GO" id="GO:0033699">
    <property type="term" value="F:DNA 5'-adenosine monophosphate hydrolase activity"/>
    <property type="evidence" value="ECO:0007669"/>
    <property type="project" value="TreeGrafter"/>
</dbReference>
<evidence type="ECO:0000256" key="3">
    <source>
        <dbReference type="ARBA" id="ARBA00022833"/>
    </source>
</evidence>
<evidence type="ECO:0000259" key="7">
    <source>
        <dbReference type="PROSITE" id="PS51084"/>
    </source>
</evidence>
<dbReference type="GO" id="GO:0030983">
    <property type="term" value="F:mismatched DNA binding"/>
    <property type="evidence" value="ECO:0007669"/>
    <property type="project" value="TreeGrafter"/>
</dbReference>
<dbReference type="Proteomes" id="UP000092444">
    <property type="component" value="Unassembled WGS sequence"/>
</dbReference>